<name>A0AAF0PZR1_SOLVR</name>
<feature type="region of interest" description="Disordered" evidence="1">
    <location>
        <begin position="14"/>
        <end position="48"/>
    </location>
</feature>
<gene>
    <name evidence="2" type="ORF">MTR67_007188</name>
</gene>
<organism evidence="2 3">
    <name type="scientific">Solanum verrucosum</name>
    <dbReference type="NCBI Taxonomy" id="315347"/>
    <lineage>
        <taxon>Eukaryota</taxon>
        <taxon>Viridiplantae</taxon>
        <taxon>Streptophyta</taxon>
        <taxon>Embryophyta</taxon>
        <taxon>Tracheophyta</taxon>
        <taxon>Spermatophyta</taxon>
        <taxon>Magnoliopsida</taxon>
        <taxon>eudicotyledons</taxon>
        <taxon>Gunneridae</taxon>
        <taxon>Pentapetalae</taxon>
        <taxon>asterids</taxon>
        <taxon>lamiids</taxon>
        <taxon>Solanales</taxon>
        <taxon>Solanaceae</taxon>
        <taxon>Solanoideae</taxon>
        <taxon>Solaneae</taxon>
        <taxon>Solanum</taxon>
    </lineage>
</organism>
<evidence type="ECO:0000313" key="2">
    <source>
        <dbReference type="EMBL" id="WMV13803.1"/>
    </source>
</evidence>
<dbReference type="EMBL" id="CP133613">
    <property type="protein sequence ID" value="WMV13803.1"/>
    <property type="molecule type" value="Genomic_DNA"/>
</dbReference>
<keyword evidence="3" id="KW-1185">Reference proteome</keyword>
<evidence type="ECO:0000313" key="3">
    <source>
        <dbReference type="Proteomes" id="UP001234989"/>
    </source>
</evidence>
<evidence type="ECO:0000256" key="1">
    <source>
        <dbReference type="SAM" id="MobiDB-lite"/>
    </source>
</evidence>
<protein>
    <submittedName>
        <fullName evidence="2">Uncharacterized protein</fullName>
    </submittedName>
</protein>
<reference evidence="2" key="1">
    <citation type="submission" date="2023-08" db="EMBL/GenBank/DDBJ databases">
        <title>A de novo genome assembly of Solanum verrucosum Schlechtendal, a Mexican diploid species geographically isolated from the other diploid A-genome species in potato relatives.</title>
        <authorList>
            <person name="Hosaka K."/>
        </authorList>
    </citation>
    <scope>NUCLEOTIDE SEQUENCE</scope>
    <source>
        <tissue evidence="2">Young leaves</tissue>
    </source>
</reference>
<dbReference type="AlphaFoldDB" id="A0AAF0PZR1"/>
<dbReference type="Proteomes" id="UP001234989">
    <property type="component" value="Chromosome 2"/>
</dbReference>
<feature type="compositionally biased region" description="Basic and acidic residues" evidence="1">
    <location>
        <begin position="81"/>
        <end position="94"/>
    </location>
</feature>
<feature type="compositionally biased region" description="Polar residues" evidence="1">
    <location>
        <begin position="35"/>
        <end position="46"/>
    </location>
</feature>
<feature type="compositionally biased region" description="Polar residues" evidence="1">
    <location>
        <begin position="95"/>
        <end position="105"/>
    </location>
</feature>
<accession>A0AAF0PZR1</accession>
<feature type="region of interest" description="Disordered" evidence="1">
    <location>
        <begin position="81"/>
        <end position="105"/>
    </location>
</feature>
<feature type="compositionally biased region" description="Polar residues" evidence="1">
    <location>
        <begin position="14"/>
        <end position="26"/>
    </location>
</feature>
<proteinExistence type="predicted"/>
<sequence>MVVGFRVRWKWSFSTGQDSSNSPSSKFNKDRLSNPRPQRSSGNGSSIPVCKKCGKSHLGKFLAGIGICFSCGKSDHKKRDYPLNDCNGKVDKQEQPSGSYFGSPC</sequence>